<dbReference type="GO" id="GO:0005737">
    <property type="term" value="C:cytoplasm"/>
    <property type="evidence" value="ECO:0007669"/>
    <property type="project" value="TreeGrafter"/>
</dbReference>
<feature type="domain" description="tRNA synthetases class I catalytic" evidence="13">
    <location>
        <begin position="33"/>
        <end position="441"/>
    </location>
</feature>
<evidence type="ECO:0000256" key="10">
    <source>
        <dbReference type="ARBA" id="ARBA00031499"/>
    </source>
</evidence>
<organism evidence="14 15">
    <name type="scientific">Pseudolycoriella hygida</name>
    <dbReference type="NCBI Taxonomy" id="35572"/>
    <lineage>
        <taxon>Eukaryota</taxon>
        <taxon>Metazoa</taxon>
        <taxon>Ecdysozoa</taxon>
        <taxon>Arthropoda</taxon>
        <taxon>Hexapoda</taxon>
        <taxon>Insecta</taxon>
        <taxon>Pterygota</taxon>
        <taxon>Neoptera</taxon>
        <taxon>Endopterygota</taxon>
        <taxon>Diptera</taxon>
        <taxon>Nematocera</taxon>
        <taxon>Sciaroidea</taxon>
        <taxon>Sciaridae</taxon>
        <taxon>Pseudolycoriella</taxon>
    </lineage>
</organism>
<sequence>MKRVQPTWHAPQRSASPKLKLYNSLTRQKDTFIPLDGNNVKWYSCGPTVYDASHMGHARSYISFDILRRVLVDYFGFNVLYVMNITDVDDKIIKRARQSYLYEKYVNSSVTLEQLLEDQKLVLDTFNENLRATTDSDKKMMMEGMLLQMTGAVDQLTAAVKSNDEQKIFEAKQNFLQQSKDPLANWLDVKEGSNVTEHSIFEKLSRHWEDEFHKDMNALNVLPPDVLTRVSEYVPRIVAYIEKIIENGLAYEADGSVYFDVASFDSKSHHHYAKLVPEAYGDTKSLNEGEGDLCLTDDRLSQKRSPNDFALWKNSKPGEPWWDSPWGKGRPGWHIECSAMASDICGTNLDIHTGGVDLKFPHHDNELAQSEAYFDSEDWVKYFLHTGHLTIAGCKMSKSLKNFVTIQQALQKQTATQLRLAFLLHSWKDTLDYSDNTMEMAIQFEKFLNANNIDTRSALDAIRDLVSNSNVYMRDHSNKLNSLLLRKIAAYITDILHIFGAINGPRGGIGFPIGNGDCGDIEKTVMPYLTAMSEFRDSVREHARSLKATTILKVCDNLRDEILPNMGVRLEDREGGPSAVKLVDKATLLKERELKKNQELEKAAEKERKKVELAALAAAKDAAKKVNPKEMFLHEIDKYSTFDDNGLPTHDIDGKEVSKGQIKKLQKLQQAQEKKYNEYLASTVNGS</sequence>
<evidence type="ECO:0000256" key="4">
    <source>
        <dbReference type="ARBA" id="ARBA00022723"/>
    </source>
</evidence>
<feature type="coiled-coil region" evidence="12">
    <location>
        <begin position="583"/>
        <end position="617"/>
    </location>
</feature>
<evidence type="ECO:0000256" key="11">
    <source>
        <dbReference type="ARBA" id="ARBA00039362"/>
    </source>
</evidence>
<keyword evidence="3 14" id="KW-0436">Ligase</keyword>
<dbReference type="PANTHER" id="PTHR10890:SF3">
    <property type="entry name" value="CYSTEINE--TRNA LIGASE, CYTOPLASMIC"/>
    <property type="match status" value="1"/>
</dbReference>
<dbReference type="EMBL" id="WJQU01000001">
    <property type="protein sequence ID" value="KAJ6646694.1"/>
    <property type="molecule type" value="Genomic_DNA"/>
</dbReference>
<gene>
    <name evidence="14" type="primary">Aats-cys</name>
    <name evidence="14" type="ORF">Bhyg_01907</name>
</gene>
<evidence type="ECO:0000256" key="12">
    <source>
        <dbReference type="SAM" id="Coils"/>
    </source>
</evidence>
<dbReference type="HAMAP" id="MF_00041">
    <property type="entry name" value="Cys_tRNA_synth"/>
    <property type="match status" value="1"/>
</dbReference>
<keyword evidence="12" id="KW-0175">Coiled coil</keyword>
<evidence type="ECO:0000256" key="3">
    <source>
        <dbReference type="ARBA" id="ARBA00022598"/>
    </source>
</evidence>
<keyword evidence="4" id="KW-0479">Metal-binding</keyword>
<dbReference type="GO" id="GO:0004817">
    <property type="term" value="F:cysteine-tRNA ligase activity"/>
    <property type="evidence" value="ECO:0007669"/>
    <property type="project" value="UniProtKB-EC"/>
</dbReference>
<evidence type="ECO:0000256" key="6">
    <source>
        <dbReference type="ARBA" id="ARBA00022833"/>
    </source>
</evidence>
<dbReference type="GO" id="GO:0046872">
    <property type="term" value="F:metal ion binding"/>
    <property type="evidence" value="ECO:0007669"/>
    <property type="project" value="UniProtKB-KW"/>
</dbReference>
<reference evidence="14" key="1">
    <citation type="submission" date="2022-07" db="EMBL/GenBank/DDBJ databases">
        <authorList>
            <person name="Trinca V."/>
            <person name="Uliana J.V.C."/>
            <person name="Torres T.T."/>
            <person name="Ward R.J."/>
            <person name="Monesi N."/>
        </authorList>
    </citation>
    <scope>NUCLEOTIDE SEQUENCE</scope>
    <source>
        <strain evidence="14">HSMRA1968</strain>
        <tissue evidence="14">Whole embryos</tissue>
    </source>
</reference>
<dbReference type="PANTHER" id="PTHR10890">
    <property type="entry name" value="CYSTEINYL-TRNA SYNTHETASE"/>
    <property type="match status" value="1"/>
</dbReference>
<dbReference type="SUPFAM" id="SSF52374">
    <property type="entry name" value="Nucleotidylyl transferase"/>
    <property type="match status" value="1"/>
</dbReference>
<evidence type="ECO:0000256" key="1">
    <source>
        <dbReference type="ARBA" id="ARBA00001947"/>
    </source>
</evidence>
<keyword evidence="6" id="KW-0862">Zinc</keyword>
<dbReference type="Proteomes" id="UP001151699">
    <property type="component" value="Chromosome A"/>
</dbReference>
<dbReference type="GO" id="GO:0006423">
    <property type="term" value="P:cysteinyl-tRNA aminoacylation"/>
    <property type="evidence" value="ECO:0007669"/>
    <property type="project" value="InterPro"/>
</dbReference>
<dbReference type="EC" id="6.1.1.16" evidence="2"/>
<evidence type="ECO:0000259" key="13">
    <source>
        <dbReference type="Pfam" id="PF01406"/>
    </source>
</evidence>
<protein>
    <recommendedName>
        <fullName evidence="11">Cysteine--tRNA ligase, cytoplasmic</fullName>
        <ecNumber evidence="2">6.1.1.16</ecNumber>
    </recommendedName>
    <alternativeName>
        <fullName evidence="10">Cysteinyl-tRNA synthetase</fullName>
    </alternativeName>
</protein>
<keyword evidence="9" id="KW-0030">Aminoacyl-tRNA synthetase</keyword>
<dbReference type="OrthoDB" id="438179at2759"/>
<evidence type="ECO:0000256" key="5">
    <source>
        <dbReference type="ARBA" id="ARBA00022741"/>
    </source>
</evidence>
<evidence type="ECO:0000256" key="9">
    <source>
        <dbReference type="ARBA" id="ARBA00023146"/>
    </source>
</evidence>
<keyword evidence="7" id="KW-0067">ATP-binding</keyword>
<comment type="cofactor">
    <cofactor evidence="1">
        <name>Zn(2+)</name>
        <dbReference type="ChEBI" id="CHEBI:29105"/>
    </cofactor>
</comment>
<dbReference type="CDD" id="cd00672">
    <property type="entry name" value="CysRS_core"/>
    <property type="match status" value="1"/>
</dbReference>
<keyword evidence="5" id="KW-0547">Nucleotide-binding</keyword>
<keyword evidence="15" id="KW-1185">Reference proteome</keyword>
<name>A0A9Q0NAL1_9DIPT</name>
<evidence type="ECO:0000313" key="15">
    <source>
        <dbReference type="Proteomes" id="UP001151699"/>
    </source>
</evidence>
<accession>A0A9Q0NAL1</accession>
<dbReference type="Gene3D" id="3.40.50.620">
    <property type="entry name" value="HUPs"/>
    <property type="match status" value="1"/>
</dbReference>
<dbReference type="AlphaFoldDB" id="A0A9Q0NAL1"/>
<evidence type="ECO:0000256" key="8">
    <source>
        <dbReference type="ARBA" id="ARBA00022917"/>
    </source>
</evidence>
<dbReference type="PRINTS" id="PR00983">
    <property type="entry name" value="TRNASYNTHCYS"/>
</dbReference>
<dbReference type="InterPro" id="IPR024909">
    <property type="entry name" value="Cys-tRNA/MSH_ligase"/>
</dbReference>
<evidence type="ECO:0000313" key="14">
    <source>
        <dbReference type="EMBL" id="KAJ6646694.1"/>
    </source>
</evidence>
<keyword evidence="8" id="KW-0648">Protein biosynthesis</keyword>
<evidence type="ECO:0000256" key="2">
    <source>
        <dbReference type="ARBA" id="ARBA00012832"/>
    </source>
</evidence>
<dbReference type="InterPro" id="IPR014729">
    <property type="entry name" value="Rossmann-like_a/b/a_fold"/>
</dbReference>
<dbReference type="InterPro" id="IPR015803">
    <property type="entry name" value="Cys-tRNA-ligase"/>
</dbReference>
<evidence type="ECO:0000256" key="7">
    <source>
        <dbReference type="ARBA" id="ARBA00022840"/>
    </source>
</evidence>
<dbReference type="InterPro" id="IPR009080">
    <property type="entry name" value="tRNAsynth_Ia_anticodon-bd"/>
</dbReference>
<dbReference type="InterPro" id="IPR032678">
    <property type="entry name" value="tRNA-synt_1_cat_dom"/>
</dbReference>
<dbReference type="NCBIfam" id="TIGR00435">
    <property type="entry name" value="cysS"/>
    <property type="match status" value="1"/>
</dbReference>
<dbReference type="SUPFAM" id="SSF47323">
    <property type="entry name" value="Anticodon-binding domain of a subclass of class I aminoacyl-tRNA synthetases"/>
    <property type="match status" value="1"/>
</dbReference>
<dbReference type="GO" id="GO:0005524">
    <property type="term" value="F:ATP binding"/>
    <property type="evidence" value="ECO:0007669"/>
    <property type="project" value="UniProtKB-KW"/>
</dbReference>
<dbReference type="Pfam" id="PF01406">
    <property type="entry name" value="tRNA-synt_1e"/>
    <property type="match status" value="1"/>
</dbReference>
<comment type="caution">
    <text evidence="14">The sequence shown here is derived from an EMBL/GenBank/DDBJ whole genome shotgun (WGS) entry which is preliminary data.</text>
</comment>
<proteinExistence type="inferred from homology"/>